<dbReference type="RefSeq" id="WP_147893293.1">
    <property type="nucleotide sequence ID" value="NZ_BAAANR010000001.1"/>
</dbReference>
<keyword evidence="5 6" id="KW-0808">Transferase</keyword>
<feature type="binding site" evidence="5">
    <location>
        <begin position="93"/>
        <end position="96"/>
    </location>
    <ligand>
        <name>dUMP</name>
        <dbReference type="ChEBI" id="CHEBI:246422"/>
        <note>ligand shared between dimeric partners</note>
    </ligand>
</feature>
<reference evidence="6 7" key="1">
    <citation type="submission" date="2019-08" db="EMBL/GenBank/DDBJ databases">
        <authorList>
            <person name="Dong K."/>
        </authorList>
    </citation>
    <scope>NUCLEOTIDE SEQUENCE [LARGE SCALE GENOMIC DNA]</scope>
    <source>
        <strain evidence="6 7">JCM14558</strain>
    </source>
</reference>
<comment type="catalytic activity">
    <reaction evidence="5">
        <text>dUMP + (6R)-5,10-methylene-5,6,7,8-tetrahydrofolate + NADPH + H(+) = dTMP + (6S)-5,6,7,8-tetrahydrofolate + NADP(+)</text>
        <dbReference type="Rhea" id="RHEA:29043"/>
        <dbReference type="ChEBI" id="CHEBI:15378"/>
        <dbReference type="ChEBI" id="CHEBI:15636"/>
        <dbReference type="ChEBI" id="CHEBI:57453"/>
        <dbReference type="ChEBI" id="CHEBI:57783"/>
        <dbReference type="ChEBI" id="CHEBI:58349"/>
        <dbReference type="ChEBI" id="CHEBI:63528"/>
        <dbReference type="ChEBI" id="CHEBI:246422"/>
        <dbReference type="EC" id="2.1.1.148"/>
    </reaction>
</comment>
<dbReference type="PROSITE" id="PS51331">
    <property type="entry name" value="THYX"/>
    <property type="match status" value="1"/>
</dbReference>
<feature type="binding site" evidence="5">
    <location>
        <position position="104"/>
    </location>
    <ligand>
        <name>FAD</name>
        <dbReference type="ChEBI" id="CHEBI:57692"/>
        <note>ligand shared between neighboring subunits</note>
    </ligand>
</feature>
<dbReference type="EC" id="2.1.1.148" evidence="5"/>
<dbReference type="GO" id="GO:0070402">
    <property type="term" value="F:NADPH binding"/>
    <property type="evidence" value="ECO:0007669"/>
    <property type="project" value="TreeGrafter"/>
</dbReference>
<feature type="active site" description="Involved in ionization of N3 of dUMP, leading to its activation" evidence="5">
    <location>
        <position position="203"/>
    </location>
</feature>
<sequence>MSDVEASPANEIQFRSDVTVELVRASASDSDVLFAARVSTQGEQTLGEAQAGTEATAKDRGLINYLMRDRHGSPFEHNSMTFYIQAPIFVFREFMRHRIASYNEESGRYRELRPVFYVPAPERNLLQVGKPGAYEFLPGTPEQHALVDTATRDASEFAFLAYQRMLDAGVAREVARIVLPLNIYSSMYVTMNSRALMNFLSLRTKVEGTHFPSFPQREIEMCAEKMETIWTELMPLTHAAFNANGRVSP</sequence>
<dbReference type="InterPro" id="IPR036098">
    <property type="entry name" value="Thymidylate_synthase_ThyX_sf"/>
</dbReference>
<dbReference type="GO" id="GO:0004799">
    <property type="term" value="F:thymidylate synthase activity"/>
    <property type="evidence" value="ECO:0007669"/>
    <property type="project" value="TreeGrafter"/>
</dbReference>
<accession>A0A5C8I1B5</accession>
<name>A0A5C8I1B5_9MICO</name>
<comment type="pathway">
    <text evidence="5">Pyrimidine metabolism; dTTP biosynthesis.</text>
</comment>
<dbReference type="OrthoDB" id="9774464at2"/>
<comment type="function">
    <text evidence="5">Catalyzes the reductive methylation of 2'-deoxyuridine-5'-monophosphate (dUMP) to 2'-deoxythymidine-5'-monophosphate (dTMP) while utilizing 5,10-methylenetetrahydrofolate (mTHF) as the methyl donor, and NADPH and FADH(2) as the reductant.</text>
</comment>
<keyword evidence="1 5" id="KW-0489">Methyltransferase</keyword>
<feature type="binding site" evidence="5">
    <location>
        <position position="198"/>
    </location>
    <ligand>
        <name>FAD</name>
        <dbReference type="ChEBI" id="CHEBI:57692"/>
        <note>ligand shared between neighboring subunits</note>
    </ligand>
</feature>
<dbReference type="GO" id="GO:0032259">
    <property type="term" value="P:methylation"/>
    <property type="evidence" value="ECO:0007669"/>
    <property type="project" value="UniProtKB-KW"/>
</dbReference>
<dbReference type="GO" id="GO:0050797">
    <property type="term" value="F:thymidylate synthase (FAD) activity"/>
    <property type="evidence" value="ECO:0007669"/>
    <property type="project" value="UniProtKB-UniRule"/>
</dbReference>
<feature type="binding site" evidence="5">
    <location>
        <begin position="96"/>
        <end position="98"/>
    </location>
    <ligand>
        <name>FAD</name>
        <dbReference type="ChEBI" id="CHEBI:57692"/>
        <note>ligand shared between neighboring subunits</note>
    </ligand>
</feature>
<dbReference type="NCBIfam" id="TIGR02170">
    <property type="entry name" value="thyX"/>
    <property type="match status" value="1"/>
</dbReference>
<dbReference type="GO" id="GO:0006235">
    <property type="term" value="P:dTTP biosynthetic process"/>
    <property type="evidence" value="ECO:0007669"/>
    <property type="project" value="UniProtKB-UniRule"/>
</dbReference>
<comment type="cofactor">
    <cofactor evidence="5">
        <name>FAD</name>
        <dbReference type="ChEBI" id="CHEBI:57692"/>
    </cofactor>
    <text evidence="5">Binds 4 FAD per tetramer. Each FAD binding site is formed by three monomers.</text>
</comment>
<protein>
    <recommendedName>
        <fullName evidence="5">Flavin-dependent thymidylate synthase</fullName>
        <shortName evidence="5">FDTS</shortName>
        <ecNumber evidence="5">2.1.1.148</ecNumber>
    </recommendedName>
    <alternativeName>
        <fullName evidence="5">FAD-dependent thymidylate synthase</fullName>
    </alternativeName>
    <alternativeName>
        <fullName evidence="5">Thymidylate synthase ThyX</fullName>
        <shortName evidence="5">TS</shortName>
        <shortName evidence="5">TSase</shortName>
    </alternativeName>
</protein>
<feature type="binding site" description="in other chain" evidence="5">
    <location>
        <begin position="104"/>
        <end position="108"/>
    </location>
    <ligand>
        <name>dUMP</name>
        <dbReference type="ChEBI" id="CHEBI:246422"/>
        <note>ligand shared between dimeric partners</note>
    </ligand>
</feature>
<dbReference type="PANTHER" id="PTHR34934:SF1">
    <property type="entry name" value="FLAVIN-DEPENDENT THYMIDYLATE SYNTHASE"/>
    <property type="match status" value="1"/>
</dbReference>
<feature type="binding site" evidence="5">
    <location>
        <position position="203"/>
    </location>
    <ligand>
        <name>dUMP</name>
        <dbReference type="ChEBI" id="CHEBI:246422"/>
        <note>ligand shared between dimeric partners</note>
    </ligand>
</feature>
<keyword evidence="3 5" id="KW-0545">Nucleotide biosynthesis</keyword>
<proteinExistence type="inferred from homology"/>
<evidence type="ECO:0000256" key="5">
    <source>
        <dbReference type="HAMAP-Rule" id="MF_01408"/>
    </source>
</evidence>
<dbReference type="InterPro" id="IPR003669">
    <property type="entry name" value="Thymidylate_synthase_ThyX"/>
</dbReference>
<dbReference type="GO" id="GO:0006231">
    <property type="term" value="P:dTMP biosynthetic process"/>
    <property type="evidence" value="ECO:0007669"/>
    <property type="project" value="UniProtKB-UniRule"/>
</dbReference>
<evidence type="ECO:0000256" key="2">
    <source>
        <dbReference type="ARBA" id="ARBA00022630"/>
    </source>
</evidence>
<organism evidence="6 7">
    <name type="scientific">Microbacterium hatanonis</name>
    <dbReference type="NCBI Taxonomy" id="404366"/>
    <lineage>
        <taxon>Bacteria</taxon>
        <taxon>Bacillati</taxon>
        <taxon>Actinomycetota</taxon>
        <taxon>Actinomycetes</taxon>
        <taxon>Micrococcales</taxon>
        <taxon>Microbacteriaceae</taxon>
        <taxon>Microbacterium</taxon>
    </lineage>
</organism>
<comment type="subunit">
    <text evidence="5">Homotetramer.</text>
</comment>
<dbReference type="HAMAP" id="MF_01408">
    <property type="entry name" value="ThyX"/>
    <property type="match status" value="1"/>
</dbReference>
<comment type="similarity">
    <text evidence="5">Belongs to the thymidylate synthase ThyX family.</text>
</comment>
<keyword evidence="4 5" id="KW-0274">FAD</keyword>
<keyword evidence="5" id="KW-0521">NADP</keyword>
<dbReference type="Gene3D" id="3.30.1360.170">
    <property type="match status" value="1"/>
</dbReference>
<dbReference type="PANTHER" id="PTHR34934">
    <property type="entry name" value="FLAVIN-DEPENDENT THYMIDYLATE SYNTHASE"/>
    <property type="match status" value="1"/>
</dbReference>
<dbReference type="UniPathway" id="UPA00575"/>
<dbReference type="EMBL" id="VRSV01000001">
    <property type="protein sequence ID" value="TXK12576.1"/>
    <property type="molecule type" value="Genomic_DNA"/>
</dbReference>
<evidence type="ECO:0000313" key="7">
    <source>
        <dbReference type="Proteomes" id="UP000321034"/>
    </source>
</evidence>
<comment type="caution">
    <text evidence="6">The sequence shown here is derived from an EMBL/GenBank/DDBJ whole genome shotgun (WGS) entry which is preliminary data.</text>
</comment>
<gene>
    <name evidence="5" type="primary">thyX</name>
    <name evidence="6" type="ORF">FVP77_03655</name>
</gene>
<evidence type="ECO:0000256" key="4">
    <source>
        <dbReference type="ARBA" id="ARBA00022827"/>
    </source>
</evidence>
<dbReference type="SUPFAM" id="SSF69796">
    <property type="entry name" value="Thymidylate synthase-complementing protein Thy1"/>
    <property type="match status" value="1"/>
</dbReference>
<feature type="binding site" description="in other chain" evidence="5">
    <location>
        <position position="176"/>
    </location>
    <ligand>
        <name>dUMP</name>
        <dbReference type="ChEBI" id="CHEBI:246422"/>
        <note>ligand shared between dimeric partners</note>
    </ligand>
</feature>
<dbReference type="Pfam" id="PF02511">
    <property type="entry name" value="Thy1"/>
    <property type="match status" value="1"/>
</dbReference>
<dbReference type="AlphaFoldDB" id="A0A5C8I1B5"/>
<feature type="binding site" evidence="5">
    <location>
        <position position="73"/>
    </location>
    <ligand>
        <name>FAD</name>
        <dbReference type="ChEBI" id="CHEBI:57692"/>
        <note>ligand shared between neighboring subunits</note>
    </ligand>
</feature>
<keyword evidence="2 5" id="KW-0285">Flavoprotein</keyword>
<dbReference type="GO" id="GO:0050660">
    <property type="term" value="F:flavin adenine dinucleotide binding"/>
    <property type="evidence" value="ECO:0007669"/>
    <property type="project" value="UniProtKB-UniRule"/>
</dbReference>
<evidence type="ECO:0000256" key="1">
    <source>
        <dbReference type="ARBA" id="ARBA00022603"/>
    </source>
</evidence>
<dbReference type="Proteomes" id="UP000321034">
    <property type="component" value="Unassembled WGS sequence"/>
</dbReference>
<evidence type="ECO:0000313" key="6">
    <source>
        <dbReference type="EMBL" id="TXK12576.1"/>
    </source>
</evidence>
<evidence type="ECO:0000256" key="3">
    <source>
        <dbReference type="ARBA" id="ARBA00022727"/>
    </source>
</evidence>
<keyword evidence="7" id="KW-1185">Reference proteome</keyword>
<dbReference type="CDD" id="cd20175">
    <property type="entry name" value="ThyX"/>
    <property type="match status" value="1"/>
</dbReference>
<feature type="binding site" evidence="5">
    <location>
        <begin position="192"/>
        <end position="194"/>
    </location>
    <ligand>
        <name>FAD</name>
        <dbReference type="ChEBI" id="CHEBI:57692"/>
        <note>ligand shared between neighboring subunits</note>
    </ligand>
</feature>